<accession>A0A918PEI2</accession>
<keyword evidence="2" id="KW-1185">Reference proteome</keyword>
<reference evidence="1" key="2">
    <citation type="submission" date="2020-09" db="EMBL/GenBank/DDBJ databases">
        <authorList>
            <person name="Sun Q."/>
            <person name="Kim S."/>
        </authorList>
    </citation>
    <scope>NUCLEOTIDE SEQUENCE</scope>
    <source>
        <strain evidence="1">KCTC 32255</strain>
    </source>
</reference>
<evidence type="ECO:0000313" key="2">
    <source>
        <dbReference type="Proteomes" id="UP000648075"/>
    </source>
</evidence>
<dbReference type="EMBL" id="BMZA01000004">
    <property type="protein sequence ID" value="GGZ02831.1"/>
    <property type="molecule type" value="Genomic_DNA"/>
</dbReference>
<dbReference type="Proteomes" id="UP000648075">
    <property type="component" value="Unassembled WGS sequence"/>
</dbReference>
<comment type="caution">
    <text evidence="1">The sequence shown here is derived from an EMBL/GenBank/DDBJ whole genome shotgun (WGS) entry which is preliminary data.</text>
</comment>
<sequence>MSVKSHYTIDGQRWLRIGAATTLLGTNGATIKKWMGDGTLEWRQLRDNSPTLLVSERDVLHLRANRDVARKGNCETRRRSHAVRR</sequence>
<reference evidence="1" key="1">
    <citation type="journal article" date="2014" name="Int. J. Syst. Evol. Microbiol.">
        <title>Complete genome sequence of Corynebacterium casei LMG S-19264T (=DSM 44701T), isolated from a smear-ripened cheese.</title>
        <authorList>
            <consortium name="US DOE Joint Genome Institute (JGI-PGF)"/>
            <person name="Walter F."/>
            <person name="Albersmeier A."/>
            <person name="Kalinowski J."/>
            <person name="Ruckert C."/>
        </authorList>
    </citation>
    <scope>NUCLEOTIDE SEQUENCE</scope>
    <source>
        <strain evidence="1">KCTC 32255</strain>
    </source>
</reference>
<dbReference type="AlphaFoldDB" id="A0A918PEI2"/>
<evidence type="ECO:0000313" key="1">
    <source>
        <dbReference type="EMBL" id="GGZ02831.1"/>
    </source>
</evidence>
<protein>
    <submittedName>
        <fullName evidence="1">Uncharacterized protein</fullName>
    </submittedName>
</protein>
<gene>
    <name evidence="1" type="ORF">GCM10011614_17380</name>
</gene>
<proteinExistence type="predicted"/>
<name>A0A918PEI2_9SPHN</name>
<organism evidence="1 2">
    <name type="scientific">Novosphingobium colocasiae</name>
    <dbReference type="NCBI Taxonomy" id="1256513"/>
    <lineage>
        <taxon>Bacteria</taxon>
        <taxon>Pseudomonadati</taxon>
        <taxon>Pseudomonadota</taxon>
        <taxon>Alphaproteobacteria</taxon>
        <taxon>Sphingomonadales</taxon>
        <taxon>Sphingomonadaceae</taxon>
        <taxon>Novosphingobium</taxon>
    </lineage>
</organism>